<dbReference type="Pfam" id="PF13462">
    <property type="entry name" value="Thioredoxin_4"/>
    <property type="match status" value="1"/>
</dbReference>
<feature type="domain" description="Thioredoxin" evidence="7">
    <location>
        <begin position="45"/>
        <end position="236"/>
    </location>
</feature>
<dbReference type="GO" id="GO:0016853">
    <property type="term" value="F:isomerase activity"/>
    <property type="evidence" value="ECO:0007669"/>
    <property type="project" value="UniProtKB-KW"/>
</dbReference>
<keyword evidence="6" id="KW-0472">Membrane</keyword>
<evidence type="ECO:0000256" key="5">
    <source>
        <dbReference type="ARBA" id="ARBA00023284"/>
    </source>
</evidence>
<keyword evidence="6" id="KW-1133">Transmembrane helix</keyword>
<dbReference type="AlphaFoldDB" id="A0A367Y7H9"/>
<proteinExistence type="inferred from homology"/>
<evidence type="ECO:0000256" key="1">
    <source>
        <dbReference type="ARBA" id="ARBA00005791"/>
    </source>
</evidence>
<comment type="caution">
    <text evidence="8">The sequence shown here is derived from an EMBL/GenBank/DDBJ whole genome shotgun (WGS) entry which is preliminary data.</text>
</comment>
<organism evidence="8 9">
    <name type="scientific">Microbacterium sorbitolivorans</name>
    <dbReference type="NCBI Taxonomy" id="1867410"/>
    <lineage>
        <taxon>Bacteria</taxon>
        <taxon>Bacillati</taxon>
        <taxon>Actinomycetota</taxon>
        <taxon>Actinomycetes</taxon>
        <taxon>Micrococcales</taxon>
        <taxon>Microbacteriaceae</taxon>
        <taxon>Microbacterium</taxon>
    </lineage>
</organism>
<dbReference type="Gene3D" id="3.40.30.10">
    <property type="entry name" value="Glutaredoxin"/>
    <property type="match status" value="1"/>
</dbReference>
<keyword evidence="9" id="KW-1185">Reference proteome</keyword>
<comment type="similarity">
    <text evidence="1">Belongs to the thioredoxin family. DsbA subfamily.</text>
</comment>
<dbReference type="InterPro" id="IPR036249">
    <property type="entry name" value="Thioredoxin-like_sf"/>
</dbReference>
<dbReference type="EMBL" id="QORO01000001">
    <property type="protein sequence ID" value="RCK61823.1"/>
    <property type="molecule type" value="Genomic_DNA"/>
</dbReference>
<evidence type="ECO:0000256" key="3">
    <source>
        <dbReference type="ARBA" id="ARBA00023002"/>
    </source>
</evidence>
<dbReference type="SUPFAM" id="SSF52833">
    <property type="entry name" value="Thioredoxin-like"/>
    <property type="match status" value="1"/>
</dbReference>
<dbReference type="InterPro" id="IPR013766">
    <property type="entry name" value="Thioredoxin_domain"/>
</dbReference>
<protein>
    <submittedName>
        <fullName evidence="8">Protein-disulfide isomerase</fullName>
    </submittedName>
</protein>
<dbReference type="Proteomes" id="UP000253508">
    <property type="component" value="Unassembled WGS sequence"/>
</dbReference>
<dbReference type="PANTHER" id="PTHR13887:SF14">
    <property type="entry name" value="DISULFIDE BOND FORMATION PROTEIN D"/>
    <property type="match status" value="1"/>
</dbReference>
<reference evidence="8 9" key="1">
    <citation type="submission" date="2018-07" db="EMBL/GenBank/DDBJ databases">
        <title>Microbacterium endoborsara sp. nov., a novel actinobacterium isolated from Borszczowia aralocaspica.</title>
        <authorList>
            <person name="An D."/>
        </authorList>
    </citation>
    <scope>NUCLEOTIDE SEQUENCE [LARGE SCALE GENOMIC DNA]</scope>
    <source>
        <strain evidence="8 9">C1.15228</strain>
    </source>
</reference>
<name>A0A367Y7H9_9MICO</name>
<keyword evidence="4" id="KW-1015">Disulfide bond</keyword>
<evidence type="ECO:0000256" key="6">
    <source>
        <dbReference type="SAM" id="Phobius"/>
    </source>
</evidence>
<keyword evidence="6" id="KW-0812">Transmembrane</keyword>
<evidence type="ECO:0000313" key="8">
    <source>
        <dbReference type="EMBL" id="RCK61823.1"/>
    </source>
</evidence>
<dbReference type="PANTHER" id="PTHR13887">
    <property type="entry name" value="GLUTATHIONE S-TRANSFERASE KAPPA"/>
    <property type="match status" value="1"/>
</dbReference>
<dbReference type="GO" id="GO:0016491">
    <property type="term" value="F:oxidoreductase activity"/>
    <property type="evidence" value="ECO:0007669"/>
    <property type="project" value="UniProtKB-KW"/>
</dbReference>
<sequence length="237" mass="25745">MYGAPPAALEEQMNARRTPKKLPTVVVALLISAVIAVIIVIAAVVYVKTSAPDEVAPDRGELPITRSDSHVLDYVGPDAPTLVEFLDFECEVCGAFAPYVEEIRQQYDGDINYVVRYFPIPGHFNSMNAAVAVEAAAQQGSFEEMHDLMFETQAEWGEGQTSEAARFRSYAEELGLDMADYDAAVADPGTQARVEEDFSEGRALGVGGTPTFFLDGEQLELTQLSDLTDAIDRALAD</sequence>
<evidence type="ECO:0000256" key="2">
    <source>
        <dbReference type="ARBA" id="ARBA00022729"/>
    </source>
</evidence>
<keyword evidence="2" id="KW-0732">Signal</keyword>
<dbReference type="OrthoDB" id="117402at2"/>
<gene>
    <name evidence="8" type="ORF">DTO57_04185</name>
</gene>
<evidence type="ECO:0000259" key="7">
    <source>
        <dbReference type="PROSITE" id="PS51352"/>
    </source>
</evidence>
<keyword evidence="5" id="KW-0676">Redox-active center</keyword>
<feature type="transmembrane region" description="Helical" evidence="6">
    <location>
        <begin position="22"/>
        <end position="47"/>
    </location>
</feature>
<evidence type="ECO:0000256" key="4">
    <source>
        <dbReference type="ARBA" id="ARBA00023157"/>
    </source>
</evidence>
<keyword evidence="8" id="KW-0413">Isomerase</keyword>
<dbReference type="InterPro" id="IPR012336">
    <property type="entry name" value="Thioredoxin-like_fold"/>
</dbReference>
<dbReference type="PROSITE" id="PS51352">
    <property type="entry name" value="THIOREDOXIN_2"/>
    <property type="match status" value="1"/>
</dbReference>
<keyword evidence="3" id="KW-0560">Oxidoreductase</keyword>
<evidence type="ECO:0000313" key="9">
    <source>
        <dbReference type="Proteomes" id="UP000253508"/>
    </source>
</evidence>
<accession>A0A367Y7H9</accession>